<keyword evidence="4" id="KW-1185">Reference proteome</keyword>
<dbReference type="PANTHER" id="PTHR10174:SF120">
    <property type="entry name" value="CELLULAR RETINALDEHYDE BINDING PROTEIN"/>
    <property type="match status" value="1"/>
</dbReference>
<dbReference type="CDD" id="cd00170">
    <property type="entry name" value="SEC14"/>
    <property type="match status" value="1"/>
</dbReference>
<dbReference type="Proteomes" id="UP001075354">
    <property type="component" value="Chromosome 10"/>
</dbReference>
<protein>
    <recommendedName>
        <fullName evidence="2">CRAL-TRIO domain-containing protein</fullName>
    </recommendedName>
</protein>
<proteinExistence type="predicted"/>
<dbReference type="SMART" id="SM01100">
    <property type="entry name" value="CRAL_TRIO_N"/>
    <property type="match status" value="1"/>
</dbReference>
<feature type="compositionally biased region" description="Low complexity" evidence="1">
    <location>
        <begin position="1"/>
        <end position="19"/>
    </location>
</feature>
<dbReference type="Gene3D" id="1.10.8.20">
    <property type="entry name" value="N-terminal domain of phosphatidylinositol transfer protein sec14p"/>
    <property type="match status" value="1"/>
</dbReference>
<dbReference type="AlphaFoldDB" id="A0AAV7XG70"/>
<feature type="region of interest" description="Disordered" evidence="1">
    <location>
        <begin position="1"/>
        <end position="22"/>
    </location>
</feature>
<evidence type="ECO:0000313" key="4">
    <source>
        <dbReference type="Proteomes" id="UP001075354"/>
    </source>
</evidence>
<dbReference type="EMBL" id="JAPTSV010000010">
    <property type="protein sequence ID" value="KAJ1523393.1"/>
    <property type="molecule type" value="Genomic_DNA"/>
</dbReference>
<dbReference type="InterPro" id="IPR036865">
    <property type="entry name" value="CRAL-TRIO_dom_sf"/>
</dbReference>
<dbReference type="PRINTS" id="PR00180">
    <property type="entry name" value="CRETINALDHBP"/>
</dbReference>
<dbReference type="InterPro" id="IPR001251">
    <property type="entry name" value="CRAL-TRIO_dom"/>
</dbReference>
<dbReference type="Pfam" id="PF00650">
    <property type="entry name" value="CRAL_TRIO"/>
    <property type="match status" value="1"/>
</dbReference>
<dbReference type="PROSITE" id="PS50191">
    <property type="entry name" value="CRAL_TRIO"/>
    <property type="match status" value="1"/>
</dbReference>
<evidence type="ECO:0000313" key="3">
    <source>
        <dbReference type="EMBL" id="KAJ1523393.1"/>
    </source>
</evidence>
<comment type="caution">
    <text evidence="3">The sequence shown here is derived from an EMBL/GenBank/DDBJ whole genome shotgun (WGS) entry which is preliminary data.</text>
</comment>
<gene>
    <name evidence="3" type="ORF">ONE63_001258</name>
</gene>
<dbReference type="GO" id="GO:0016020">
    <property type="term" value="C:membrane"/>
    <property type="evidence" value="ECO:0007669"/>
    <property type="project" value="TreeGrafter"/>
</dbReference>
<accession>A0AAV7XG70</accession>
<feature type="domain" description="CRAL-TRIO" evidence="2">
    <location>
        <begin position="107"/>
        <end position="290"/>
    </location>
</feature>
<dbReference type="GO" id="GO:1902936">
    <property type="term" value="F:phosphatidylinositol bisphosphate binding"/>
    <property type="evidence" value="ECO:0007669"/>
    <property type="project" value="TreeGrafter"/>
</dbReference>
<dbReference type="InterPro" id="IPR036273">
    <property type="entry name" value="CRAL/TRIO_N_dom_sf"/>
</dbReference>
<reference evidence="3" key="1">
    <citation type="submission" date="2022-12" db="EMBL/GenBank/DDBJ databases">
        <title>Chromosome-level genome assembly of the bean flower thrips Megalurothrips usitatus.</title>
        <authorList>
            <person name="Ma L."/>
            <person name="Liu Q."/>
            <person name="Li H."/>
            <person name="Cai W."/>
        </authorList>
    </citation>
    <scope>NUCLEOTIDE SEQUENCE</scope>
    <source>
        <strain evidence="3">Cailab_2022a</strain>
    </source>
</reference>
<dbReference type="SUPFAM" id="SSF46938">
    <property type="entry name" value="CRAL/TRIO N-terminal domain"/>
    <property type="match status" value="1"/>
</dbReference>
<dbReference type="InterPro" id="IPR011074">
    <property type="entry name" value="CRAL/TRIO_N_dom"/>
</dbReference>
<evidence type="ECO:0000256" key="1">
    <source>
        <dbReference type="SAM" id="MobiDB-lite"/>
    </source>
</evidence>
<dbReference type="Gene3D" id="3.40.525.10">
    <property type="entry name" value="CRAL-TRIO lipid binding domain"/>
    <property type="match status" value="1"/>
</dbReference>
<dbReference type="SUPFAM" id="SSF52087">
    <property type="entry name" value="CRAL/TRIO domain"/>
    <property type="match status" value="1"/>
</dbReference>
<sequence>MSSSAQSTTTAAAGAEAAARQGLSERAEAVAKAELREDRATRDQALQQFRDWISKNEDLENCRTDASFLLRFLRVKKFSLPMAQQTLLKYLNMRQTFQHLIFNLDPTIPSVDALISSGYMFASPVRDAMGRRVIIHIGSKMDPSRFTNVDMAKVHCITYETLLDDEENQVMGFSHFADLEGLSPSCVTLWSPTEFAHCLRWGEFAARGGRNPTLNHPLLPRQQSIPMRNKQVHFLNLPAPLKYVYDFCRSRFSQKIRSRFLIHDSRETLHKHLDRKSLPKEYGGDIPMAQMIELWKEEIASKQKRVMQLDDMRLVSDSGIVTRKSNNAGSGSTCTGISTVTGSFRRLEVD</sequence>
<dbReference type="PANTHER" id="PTHR10174">
    <property type="entry name" value="ALPHA-TOCOPHEROL TRANSFER PROTEIN-RELATED"/>
    <property type="match status" value="1"/>
</dbReference>
<organism evidence="3 4">
    <name type="scientific">Megalurothrips usitatus</name>
    <name type="common">bean blossom thrips</name>
    <dbReference type="NCBI Taxonomy" id="439358"/>
    <lineage>
        <taxon>Eukaryota</taxon>
        <taxon>Metazoa</taxon>
        <taxon>Ecdysozoa</taxon>
        <taxon>Arthropoda</taxon>
        <taxon>Hexapoda</taxon>
        <taxon>Insecta</taxon>
        <taxon>Pterygota</taxon>
        <taxon>Neoptera</taxon>
        <taxon>Paraneoptera</taxon>
        <taxon>Thysanoptera</taxon>
        <taxon>Terebrantia</taxon>
        <taxon>Thripoidea</taxon>
        <taxon>Thripidae</taxon>
        <taxon>Megalurothrips</taxon>
    </lineage>
</organism>
<name>A0AAV7XG70_9NEOP</name>
<evidence type="ECO:0000259" key="2">
    <source>
        <dbReference type="PROSITE" id="PS50191"/>
    </source>
</evidence>